<keyword evidence="5" id="KW-1015">Disulfide bond</keyword>
<evidence type="ECO:0000256" key="5">
    <source>
        <dbReference type="ARBA" id="ARBA00023157"/>
    </source>
</evidence>
<name>G7KP95_MEDTR</name>
<gene>
    <name evidence="7" type="ordered locus">MTR_6g065570</name>
</gene>
<dbReference type="Proteomes" id="UP000002051">
    <property type="component" value="Chromosome 6"/>
</dbReference>
<keyword evidence="2" id="KW-0964">Secreted</keyword>
<evidence type="ECO:0000313" key="9">
    <source>
        <dbReference type="Proteomes" id="UP000002051"/>
    </source>
</evidence>
<evidence type="ECO:0000256" key="6">
    <source>
        <dbReference type="SAM" id="Phobius"/>
    </source>
</evidence>
<organism evidence="7 9">
    <name type="scientific">Medicago truncatula</name>
    <name type="common">Barrel medic</name>
    <name type="synonym">Medicago tribuloides</name>
    <dbReference type="NCBI Taxonomy" id="3880"/>
    <lineage>
        <taxon>Eukaryota</taxon>
        <taxon>Viridiplantae</taxon>
        <taxon>Streptophyta</taxon>
        <taxon>Embryophyta</taxon>
        <taxon>Tracheophyta</taxon>
        <taxon>Spermatophyta</taxon>
        <taxon>Magnoliopsida</taxon>
        <taxon>eudicotyledons</taxon>
        <taxon>Gunneridae</taxon>
        <taxon>Pentapetalae</taxon>
        <taxon>rosids</taxon>
        <taxon>fabids</taxon>
        <taxon>Fabales</taxon>
        <taxon>Fabaceae</taxon>
        <taxon>Papilionoideae</taxon>
        <taxon>50 kb inversion clade</taxon>
        <taxon>NPAAA clade</taxon>
        <taxon>Hologalegina</taxon>
        <taxon>IRL clade</taxon>
        <taxon>Trifolieae</taxon>
        <taxon>Medicago</taxon>
    </lineage>
</organism>
<reference evidence="8" key="3">
    <citation type="submission" date="2015-04" db="UniProtKB">
        <authorList>
            <consortium name="EnsemblPlants"/>
        </authorList>
    </citation>
    <scope>IDENTIFICATION</scope>
    <source>
        <strain evidence="8">cv. Jemalong A17</strain>
    </source>
</reference>
<dbReference type="SUPFAM" id="SSF50386">
    <property type="entry name" value="STI-like"/>
    <property type="match status" value="1"/>
</dbReference>
<dbReference type="PaxDb" id="3880-AES75970"/>
<feature type="transmembrane region" description="Helical" evidence="6">
    <location>
        <begin position="39"/>
        <end position="58"/>
    </location>
</feature>
<reference evidence="7 9" key="2">
    <citation type="journal article" date="2014" name="BMC Genomics">
        <title>An improved genome release (version Mt4.0) for the model legume Medicago truncatula.</title>
        <authorList>
            <person name="Tang H."/>
            <person name="Krishnakumar V."/>
            <person name="Bidwell S."/>
            <person name="Rosen B."/>
            <person name="Chan A."/>
            <person name="Zhou S."/>
            <person name="Gentzbittel L."/>
            <person name="Childs K.L."/>
            <person name="Yandell M."/>
            <person name="Gundlach H."/>
            <person name="Mayer K.F."/>
            <person name="Schwartz D.C."/>
            <person name="Town C.D."/>
        </authorList>
    </citation>
    <scope>GENOME REANNOTATION</scope>
    <source>
        <strain evidence="7">A17</strain>
        <strain evidence="8 9">cv. Jemalong A17</strain>
    </source>
</reference>
<keyword evidence="4" id="KW-0722">Serine protease inhibitor</keyword>
<evidence type="ECO:0000256" key="4">
    <source>
        <dbReference type="ARBA" id="ARBA00022900"/>
    </source>
</evidence>
<evidence type="ECO:0000256" key="3">
    <source>
        <dbReference type="ARBA" id="ARBA00022690"/>
    </source>
</evidence>
<dbReference type="AlphaFoldDB" id="G7KP95"/>
<dbReference type="EMBL" id="CM001222">
    <property type="protein sequence ID" value="AES75970.1"/>
    <property type="molecule type" value="Genomic_DNA"/>
</dbReference>
<dbReference type="GO" id="GO:0005576">
    <property type="term" value="C:extracellular region"/>
    <property type="evidence" value="ECO:0007669"/>
    <property type="project" value="UniProtKB-SubCell"/>
</dbReference>
<dbReference type="HOGENOM" id="CLU_2349989_0_0_1"/>
<keyword evidence="6" id="KW-1133">Transmembrane helix</keyword>
<dbReference type="Pfam" id="PF00197">
    <property type="entry name" value="Kunitz_legume"/>
    <property type="match status" value="1"/>
</dbReference>
<dbReference type="Gene3D" id="2.80.10.50">
    <property type="match status" value="1"/>
</dbReference>
<evidence type="ECO:0000313" key="7">
    <source>
        <dbReference type="EMBL" id="AES75970.1"/>
    </source>
</evidence>
<evidence type="ECO:0000313" key="8">
    <source>
        <dbReference type="EnsemblPlants" id="AES75970"/>
    </source>
</evidence>
<evidence type="ECO:0000256" key="1">
    <source>
        <dbReference type="ARBA" id="ARBA00004613"/>
    </source>
</evidence>
<evidence type="ECO:0000256" key="2">
    <source>
        <dbReference type="ARBA" id="ARBA00022525"/>
    </source>
</evidence>
<dbReference type="PANTHER" id="PTHR33107">
    <property type="entry name" value="KUNITZ TRYPSIN INHIBITOR 2"/>
    <property type="match status" value="1"/>
</dbReference>
<reference evidence="7 9" key="1">
    <citation type="journal article" date="2011" name="Nature">
        <title>The Medicago genome provides insight into the evolution of rhizobial symbioses.</title>
        <authorList>
            <person name="Young N.D."/>
            <person name="Debelle F."/>
            <person name="Oldroyd G.E."/>
            <person name="Geurts R."/>
            <person name="Cannon S.B."/>
            <person name="Udvardi M.K."/>
            <person name="Benedito V.A."/>
            <person name="Mayer K.F."/>
            <person name="Gouzy J."/>
            <person name="Schoof H."/>
            <person name="Van de Peer Y."/>
            <person name="Proost S."/>
            <person name="Cook D.R."/>
            <person name="Meyers B.C."/>
            <person name="Spannagl M."/>
            <person name="Cheung F."/>
            <person name="De Mita S."/>
            <person name="Krishnakumar V."/>
            <person name="Gundlach H."/>
            <person name="Zhou S."/>
            <person name="Mudge J."/>
            <person name="Bharti A.K."/>
            <person name="Murray J.D."/>
            <person name="Naoumkina M.A."/>
            <person name="Rosen B."/>
            <person name="Silverstein K.A."/>
            <person name="Tang H."/>
            <person name="Rombauts S."/>
            <person name="Zhao P.X."/>
            <person name="Zhou P."/>
            <person name="Barbe V."/>
            <person name="Bardou P."/>
            <person name="Bechner M."/>
            <person name="Bellec A."/>
            <person name="Berger A."/>
            <person name="Berges H."/>
            <person name="Bidwell S."/>
            <person name="Bisseling T."/>
            <person name="Choisne N."/>
            <person name="Couloux A."/>
            <person name="Denny R."/>
            <person name="Deshpande S."/>
            <person name="Dai X."/>
            <person name="Doyle J.J."/>
            <person name="Dudez A.M."/>
            <person name="Farmer A.D."/>
            <person name="Fouteau S."/>
            <person name="Franken C."/>
            <person name="Gibelin C."/>
            <person name="Gish J."/>
            <person name="Goldstein S."/>
            <person name="Gonzalez A.J."/>
            <person name="Green P.J."/>
            <person name="Hallab A."/>
            <person name="Hartog M."/>
            <person name="Hua A."/>
            <person name="Humphray S.J."/>
            <person name="Jeong D.H."/>
            <person name="Jing Y."/>
            <person name="Jocker A."/>
            <person name="Kenton S.M."/>
            <person name="Kim D.J."/>
            <person name="Klee K."/>
            <person name="Lai H."/>
            <person name="Lang C."/>
            <person name="Lin S."/>
            <person name="Macmil S.L."/>
            <person name="Magdelenat G."/>
            <person name="Matthews L."/>
            <person name="McCorrison J."/>
            <person name="Monaghan E.L."/>
            <person name="Mun J.H."/>
            <person name="Najar F.Z."/>
            <person name="Nicholson C."/>
            <person name="Noirot C."/>
            <person name="O'Bleness M."/>
            <person name="Paule C.R."/>
            <person name="Poulain J."/>
            <person name="Prion F."/>
            <person name="Qin B."/>
            <person name="Qu C."/>
            <person name="Retzel E.F."/>
            <person name="Riddle C."/>
            <person name="Sallet E."/>
            <person name="Samain S."/>
            <person name="Samson N."/>
            <person name="Sanders I."/>
            <person name="Saurat O."/>
            <person name="Scarpelli C."/>
            <person name="Schiex T."/>
            <person name="Segurens B."/>
            <person name="Severin A.J."/>
            <person name="Sherrier D.J."/>
            <person name="Shi R."/>
            <person name="Sims S."/>
            <person name="Singer S.R."/>
            <person name="Sinharoy S."/>
            <person name="Sterck L."/>
            <person name="Viollet A."/>
            <person name="Wang B.B."/>
            <person name="Wang K."/>
            <person name="Wang M."/>
            <person name="Wang X."/>
            <person name="Warfsmann J."/>
            <person name="Weissenbach J."/>
            <person name="White D.D."/>
            <person name="White J.D."/>
            <person name="Wiley G.B."/>
            <person name="Wincker P."/>
            <person name="Xing Y."/>
            <person name="Yang L."/>
            <person name="Yao Z."/>
            <person name="Ying F."/>
            <person name="Zhai J."/>
            <person name="Zhou L."/>
            <person name="Zuber A."/>
            <person name="Denarie J."/>
            <person name="Dixon R.A."/>
            <person name="May G.D."/>
            <person name="Schwartz D.C."/>
            <person name="Rogers J."/>
            <person name="Quetier F."/>
            <person name="Town C.D."/>
            <person name="Roe B.A."/>
        </authorList>
    </citation>
    <scope>NUCLEOTIDE SEQUENCE [LARGE SCALE GENOMIC DNA]</scope>
    <source>
        <strain evidence="7">A17</strain>
        <strain evidence="8 9">cv. Jemalong A17</strain>
    </source>
</reference>
<keyword evidence="6" id="KW-0472">Membrane</keyword>
<keyword evidence="9" id="KW-1185">Reference proteome</keyword>
<protein>
    <submittedName>
        <fullName evidence="7">Kunitz family trypsin and protease inhibitor protein</fullName>
    </submittedName>
</protein>
<feature type="transmembrane region" description="Helical" evidence="6">
    <location>
        <begin position="70"/>
        <end position="89"/>
    </location>
</feature>
<proteinExistence type="predicted"/>
<dbReference type="GO" id="GO:0004867">
    <property type="term" value="F:serine-type endopeptidase inhibitor activity"/>
    <property type="evidence" value="ECO:0007669"/>
    <property type="project" value="UniProtKB-KW"/>
</dbReference>
<comment type="subcellular location">
    <subcellularLocation>
        <location evidence="1">Secreted</location>
    </subcellularLocation>
</comment>
<keyword evidence="6" id="KW-0812">Transmembrane</keyword>
<keyword evidence="3 7" id="KW-0646">Protease inhibitor</keyword>
<dbReference type="PANTHER" id="PTHR33107:SF21">
    <property type="entry name" value="KUNITZ FAMILY TRYPSIN AND PROTEASE INHIBITOR PROTEIN"/>
    <property type="match status" value="1"/>
</dbReference>
<dbReference type="InterPro" id="IPR011065">
    <property type="entry name" value="Kunitz_inhibitor_STI-like_sf"/>
</dbReference>
<dbReference type="InterPro" id="IPR002160">
    <property type="entry name" value="Prot_inh_Kunz-lg"/>
</dbReference>
<sequence length="97" mass="10648">MLSCGRFNVVSLTTYFSLSFTQASEQVIDTHGKPMFAGGTFYILPAIFGAAGGGLRLAKTGNSKCPFTVLQDYFGSIYFKIVSLIFITFRRTLLNNT</sequence>
<accession>G7KP95</accession>
<dbReference type="EnsemblPlants" id="AES75970">
    <property type="protein sequence ID" value="AES75970"/>
    <property type="gene ID" value="MTR_6g065570"/>
</dbReference>